<accession>A0ABX8XNF6</accession>
<keyword evidence="3" id="KW-1185">Reference proteome</keyword>
<dbReference type="RefSeq" id="WP_220646443.1">
    <property type="nucleotide sequence ID" value="NZ_CP080647.1"/>
</dbReference>
<evidence type="ECO:0000313" key="3">
    <source>
        <dbReference type="Proteomes" id="UP000827138"/>
    </source>
</evidence>
<sequence>MRNKLALFAAGVAVAVGAGLVTAGSAQAATYYSTKAECDAALSQRADAARWECQKSWGNSPEGWFINDASAQG</sequence>
<keyword evidence="1" id="KW-0732">Signal</keyword>
<name>A0ABX8XNF6_9ACTN</name>
<dbReference type="EMBL" id="CP080647">
    <property type="protein sequence ID" value="QYX77411.1"/>
    <property type="molecule type" value="Genomic_DNA"/>
</dbReference>
<feature type="signal peptide" evidence="1">
    <location>
        <begin position="1"/>
        <end position="28"/>
    </location>
</feature>
<proteinExistence type="predicted"/>
<gene>
    <name evidence="2" type="ORF">K1J60_13545</name>
</gene>
<dbReference type="Proteomes" id="UP000827138">
    <property type="component" value="Chromosome"/>
</dbReference>
<protein>
    <recommendedName>
        <fullName evidence="4">Secreted protein</fullName>
    </recommendedName>
</protein>
<reference evidence="2 3" key="1">
    <citation type="submission" date="2021-08" db="EMBL/GenBank/DDBJ databases">
        <authorList>
            <person name="Ping M."/>
        </authorList>
    </citation>
    <scope>NUCLEOTIDE SEQUENCE [LARGE SCALE GENOMIC DNA]</scope>
    <source>
        <strain evidence="2 3">MG28</strain>
    </source>
</reference>
<evidence type="ECO:0000256" key="1">
    <source>
        <dbReference type="SAM" id="SignalP"/>
    </source>
</evidence>
<organism evidence="2 3">
    <name type="scientific">Streptomyces akebiae</name>
    <dbReference type="NCBI Taxonomy" id="2865673"/>
    <lineage>
        <taxon>Bacteria</taxon>
        <taxon>Bacillati</taxon>
        <taxon>Actinomycetota</taxon>
        <taxon>Actinomycetes</taxon>
        <taxon>Kitasatosporales</taxon>
        <taxon>Streptomycetaceae</taxon>
        <taxon>Streptomyces</taxon>
    </lineage>
</organism>
<evidence type="ECO:0008006" key="4">
    <source>
        <dbReference type="Google" id="ProtNLM"/>
    </source>
</evidence>
<evidence type="ECO:0000313" key="2">
    <source>
        <dbReference type="EMBL" id="QYX77411.1"/>
    </source>
</evidence>
<feature type="chain" id="PRO_5045266251" description="Secreted protein" evidence="1">
    <location>
        <begin position="29"/>
        <end position="73"/>
    </location>
</feature>